<reference evidence="1 2" key="1">
    <citation type="submission" date="2014-06" db="EMBL/GenBank/DDBJ databases">
        <title>Evolutionary Origins and Diversification of the Mycorrhizal Mutualists.</title>
        <authorList>
            <consortium name="DOE Joint Genome Institute"/>
            <consortium name="Mycorrhizal Genomics Consortium"/>
            <person name="Kohler A."/>
            <person name="Kuo A."/>
            <person name="Nagy L.G."/>
            <person name="Floudas D."/>
            <person name="Copeland A."/>
            <person name="Barry K.W."/>
            <person name="Cichocki N."/>
            <person name="Veneault-Fourrey C."/>
            <person name="LaButti K."/>
            <person name="Lindquist E.A."/>
            <person name="Lipzen A."/>
            <person name="Lundell T."/>
            <person name="Morin E."/>
            <person name="Murat C."/>
            <person name="Riley R."/>
            <person name="Ohm R."/>
            <person name="Sun H."/>
            <person name="Tunlid A."/>
            <person name="Henrissat B."/>
            <person name="Grigoriev I.V."/>
            <person name="Hibbett D.S."/>
            <person name="Martin F."/>
        </authorList>
    </citation>
    <scope>NUCLEOTIDE SEQUENCE [LARGE SCALE GENOMIC DNA]</scope>
    <source>
        <strain evidence="1 2">SS14</strain>
    </source>
</reference>
<dbReference type="HOGENOM" id="CLU_1246059_0_0_1"/>
<dbReference type="AlphaFoldDB" id="A0A0C9VK93"/>
<dbReference type="Proteomes" id="UP000054279">
    <property type="component" value="Unassembled WGS sequence"/>
</dbReference>
<proteinExistence type="predicted"/>
<keyword evidence="2" id="KW-1185">Reference proteome</keyword>
<gene>
    <name evidence="1" type="ORF">M422DRAFT_254777</name>
</gene>
<dbReference type="EMBL" id="KN837132">
    <property type="protein sequence ID" value="KIJ42077.1"/>
    <property type="molecule type" value="Genomic_DNA"/>
</dbReference>
<accession>A0A0C9VK93</accession>
<name>A0A0C9VK93_SPHS4</name>
<organism evidence="1 2">
    <name type="scientific">Sphaerobolus stellatus (strain SS14)</name>
    <dbReference type="NCBI Taxonomy" id="990650"/>
    <lineage>
        <taxon>Eukaryota</taxon>
        <taxon>Fungi</taxon>
        <taxon>Dikarya</taxon>
        <taxon>Basidiomycota</taxon>
        <taxon>Agaricomycotina</taxon>
        <taxon>Agaricomycetes</taxon>
        <taxon>Phallomycetidae</taxon>
        <taxon>Geastrales</taxon>
        <taxon>Sphaerobolaceae</taxon>
        <taxon>Sphaerobolus</taxon>
    </lineage>
</organism>
<sequence length="222" mass="25041">MTQELQNEISFIDALCPHLEKIVEDEVESGTLTSSSTFRELAVYMVNARAPLDAFIKKFDTAKPSRIKRFTRSAPWRSRKEGLQDLLPHVREGFMKWLAPGDWDINYAEDVPENAETKAATNFLARKAFNDLRDSQGGELNPIPCGNMEEGNAVLSVDMQAKYSHSPEAKTIWDIFNTLSQRFEKIYIVMNATANVAADEIASSKYCKKLYTSAIYTALRSS</sequence>
<evidence type="ECO:0000313" key="1">
    <source>
        <dbReference type="EMBL" id="KIJ42077.1"/>
    </source>
</evidence>
<protein>
    <submittedName>
        <fullName evidence="1">Uncharacterized protein</fullName>
    </submittedName>
</protein>
<evidence type="ECO:0000313" key="2">
    <source>
        <dbReference type="Proteomes" id="UP000054279"/>
    </source>
</evidence>